<sequence>MATGISSPWGLSLAQIGGMQNVPEINGQYLMYQQGLSSVPVNNNVSPLTLANQGYYTRFGSTTLQVKPKEYIIVGNKKFKIGSKAKINQSGAVETITNIGPKQIILRKGPNAKEHRLSIRQFVLIN</sequence>
<reference evidence="1" key="1">
    <citation type="journal article" date="2020" name="Nature">
        <title>Giant virus diversity and host interactions through global metagenomics.</title>
        <authorList>
            <person name="Schulz F."/>
            <person name="Roux S."/>
            <person name="Paez-Espino D."/>
            <person name="Jungbluth S."/>
            <person name="Walsh D.A."/>
            <person name="Denef V.J."/>
            <person name="McMahon K.D."/>
            <person name="Konstantinidis K.T."/>
            <person name="Eloe-Fadrosh E.A."/>
            <person name="Kyrpides N.C."/>
            <person name="Woyke T."/>
        </authorList>
    </citation>
    <scope>NUCLEOTIDE SEQUENCE</scope>
    <source>
        <strain evidence="1">GVMAG-M-3300023184-53</strain>
    </source>
</reference>
<dbReference type="AlphaFoldDB" id="A0A6C0I821"/>
<evidence type="ECO:0000313" key="1">
    <source>
        <dbReference type="EMBL" id="QHT89084.1"/>
    </source>
</evidence>
<dbReference type="EMBL" id="MN740136">
    <property type="protein sequence ID" value="QHT89084.1"/>
    <property type="molecule type" value="Genomic_DNA"/>
</dbReference>
<protein>
    <submittedName>
        <fullName evidence="1">Uncharacterized protein</fullName>
    </submittedName>
</protein>
<accession>A0A6C0I821</accession>
<organism evidence="1">
    <name type="scientific">viral metagenome</name>
    <dbReference type="NCBI Taxonomy" id="1070528"/>
    <lineage>
        <taxon>unclassified sequences</taxon>
        <taxon>metagenomes</taxon>
        <taxon>organismal metagenomes</taxon>
    </lineage>
</organism>
<proteinExistence type="predicted"/>
<name>A0A6C0I821_9ZZZZ</name>